<dbReference type="AlphaFoldDB" id="A0A381Y861"/>
<reference evidence="2" key="1">
    <citation type="submission" date="2018-05" db="EMBL/GenBank/DDBJ databases">
        <authorList>
            <person name="Lanie J.A."/>
            <person name="Ng W.-L."/>
            <person name="Kazmierczak K.M."/>
            <person name="Andrzejewski T.M."/>
            <person name="Davidsen T.M."/>
            <person name="Wayne K.J."/>
            <person name="Tettelin H."/>
            <person name="Glass J.I."/>
            <person name="Rusch D."/>
            <person name="Podicherti R."/>
            <person name="Tsui H.-C.T."/>
            <person name="Winkler M.E."/>
        </authorList>
    </citation>
    <scope>NUCLEOTIDE SEQUENCE</scope>
</reference>
<proteinExistence type="predicted"/>
<feature type="region of interest" description="Disordered" evidence="1">
    <location>
        <begin position="32"/>
        <end position="60"/>
    </location>
</feature>
<evidence type="ECO:0000313" key="2">
    <source>
        <dbReference type="EMBL" id="SVA72663.1"/>
    </source>
</evidence>
<sequence>MREQGIVAIVTVVAAMAMNSVVGAGQAQEGWTVPRTSDGRPDLQGIWANDSATPFQRPEA</sequence>
<name>A0A381Y861_9ZZZZ</name>
<accession>A0A381Y861</accession>
<organism evidence="2">
    <name type="scientific">marine metagenome</name>
    <dbReference type="NCBI Taxonomy" id="408172"/>
    <lineage>
        <taxon>unclassified sequences</taxon>
        <taxon>metagenomes</taxon>
        <taxon>ecological metagenomes</taxon>
    </lineage>
</organism>
<gene>
    <name evidence="2" type="ORF">METZ01_LOCUS125517</name>
</gene>
<protein>
    <submittedName>
        <fullName evidence="2">Uncharacterized protein</fullName>
    </submittedName>
</protein>
<dbReference type="EMBL" id="UINC01017510">
    <property type="protein sequence ID" value="SVA72663.1"/>
    <property type="molecule type" value="Genomic_DNA"/>
</dbReference>
<feature type="non-terminal residue" evidence="2">
    <location>
        <position position="60"/>
    </location>
</feature>
<evidence type="ECO:0000256" key="1">
    <source>
        <dbReference type="SAM" id="MobiDB-lite"/>
    </source>
</evidence>